<feature type="repeat" description="TPR" evidence="1">
    <location>
        <begin position="113"/>
        <end position="146"/>
    </location>
</feature>
<keyword evidence="1" id="KW-0802">TPR repeat</keyword>
<dbReference type="Gene3D" id="1.25.40.10">
    <property type="entry name" value="Tetratricopeptide repeat domain"/>
    <property type="match status" value="1"/>
</dbReference>
<proteinExistence type="predicted"/>
<reference evidence="4" key="1">
    <citation type="submission" date="2019-09" db="EMBL/GenBank/DDBJ databases">
        <title>Mumia zhuanghuii sp. nov. isolated from the intestinal contents of plateau pika (Ochotona curzoniae) in the Qinghai-Tibet plateau of China.</title>
        <authorList>
            <person name="Tian Z."/>
        </authorList>
    </citation>
    <scope>NUCLEOTIDE SEQUENCE [LARGE SCALE GENOMIC DNA]</scope>
    <source>
        <strain evidence="4">DSM 25564</strain>
    </source>
</reference>
<keyword evidence="2" id="KW-0472">Membrane</keyword>
<sequence>MSARILAAVMAVLLAVYIVFVGHRAVLLLGSGDAVGIAMGAALVVLPLVATWALWRELSFGVHASRLARQLEADDALPSEELDVRPSGRVDRAEADALFPTYRAAVEAAPEDWRAWFRLGLAYDGAGDRRRAREAVRTAIALERRARRS</sequence>
<evidence type="ECO:0000256" key="2">
    <source>
        <dbReference type="SAM" id="Phobius"/>
    </source>
</evidence>
<keyword evidence="2" id="KW-0812">Transmembrane</keyword>
<keyword evidence="4" id="KW-1185">Reference proteome</keyword>
<organism evidence="3 4">
    <name type="scientific">Microbacterium radiodurans</name>
    <dbReference type="NCBI Taxonomy" id="661398"/>
    <lineage>
        <taxon>Bacteria</taxon>
        <taxon>Bacillati</taxon>
        <taxon>Actinomycetota</taxon>
        <taxon>Actinomycetes</taxon>
        <taxon>Micrococcales</taxon>
        <taxon>Microbacteriaceae</taxon>
        <taxon>Microbacterium</taxon>
    </lineage>
</organism>
<evidence type="ECO:0000256" key="1">
    <source>
        <dbReference type="PROSITE-ProRule" id="PRU00339"/>
    </source>
</evidence>
<evidence type="ECO:0000313" key="3">
    <source>
        <dbReference type="EMBL" id="KAA9087283.1"/>
    </source>
</evidence>
<protein>
    <submittedName>
        <fullName evidence="3">Uncharacterized protein</fullName>
    </submittedName>
</protein>
<dbReference type="AlphaFoldDB" id="A0A5J5IUB6"/>
<comment type="caution">
    <text evidence="3">The sequence shown here is derived from an EMBL/GenBank/DDBJ whole genome shotgun (WGS) entry which is preliminary data.</text>
</comment>
<dbReference type="RefSeq" id="WP_150419478.1">
    <property type="nucleotide sequence ID" value="NZ_VYRZ01000002.1"/>
</dbReference>
<feature type="transmembrane region" description="Helical" evidence="2">
    <location>
        <begin position="34"/>
        <end position="55"/>
    </location>
</feature>
<dbReference type="PROSITE" id="PS50005">
    <property type="entry name" value="TPR"/>
    <property type="match status" value="1"/>
</dbReference>
<dbReference type="Proteomes" id="UP000327039">
    <property type="component" value="Unassembled WGS sequence"/>
</dbReference>
<dbReference type="EMBL" id="VYRZ01000002">
    <property type="protein sequence ID" value="KAA9087283.1"/>
    <property type="molecule type" value="Genomic_DNA"/>
</dbReference>
<dbReference type="SUPFAM" id="SSF48452">
    <property type="entry name" value="TPR-like"/>
    <property type="match status" value="1"/>
</dbReference>
<keyword evidence="2" id="KW-1133">Transmembrane helix</keyword>
<gene>
    <name evidence="3" type="ORF">F6B42_10090</name>
</gene>
<dbReference type="InterPro" id="IPR011990">
    <property type="entry name" value="TPR-like_helical_dom_sf"/>
</dbReference>
<dbReference type="InterPro" id="IPR019734">
    <property type="entry name" value="TPR_rpt"/>
</dbReference>
<dbReference type="OrthoDB" id="4485518at2"/>
<name>A0A5J5IUB6_9MICO</name>
<evidence type="ECO:0000313" key="4">
    <source>
        <dbReference type="Proteomes" id="UP000327039"/>
    </source>
</evidence>
<accession>A0A5J5IUB6</accession>